<dbReference type="AlphaFoldDB" id="A0A8J6A1V2"/>
<gene>
    <name evidence="1" type="ORF">J0S82_007673</name>
</gene>
<name>A0A8J6A1V2_GALPY</name>
<dbReference type="EMBL" id="JAGFMF010011865">
    <property type="protein sequence ID" value="KAG8510692.1"/>
    <property type="molecule type" value="Genomic_DNA"/>
</dbReference>
<evidence type="ECO:0000313" key="1">
    <source>
        <dbReference type="EMBL" id="KAG8510692.1"/>
    </source>
</evidence>
<dbReference type="Proteomes" id="UP000700334">
    <property type="component" value="Unassembled WGS sequence"/>
</dbReference>
<protein>
    <submittedName>
        <fullName evidence="1">Serine/threonine-protein phosphatase 4 regulatory subunit 1</fullName>
    </submittedName>
</protein>
<keyword evidence="2" id="KW-1185">Reference proteome</keyword>
<evidence type="ECO:0000313" key="2">
    <source>
        <dbReference type="Proteomes" id="UP000700334"/>
    </source>
</evidence>
<proteinExistence type="predicted"/>
<feature type="non-terminal residue" evidence="1">
    <location>
        <position position="177"/>
    </location>
</feature>
<organism evidence="1 2">
    <name type="scientific">Galemys pyrenaicus</name>
    <name type="common">Iberian desman</name>
    <name type="synonym">Pyrenean desman</name>
    <dbReference type="NCBI Taxonomy" id="202257"/>
    <lineage>
        <taxon>Eukaryota</taxon>
        <taxon>Metazoa</taxon>
        <taxon>Chordata</taxon>
        <taxon>Craniata</taxon>
        <taxon>Vertebrata</taxon>
        <taxon>Euteleostomi</taxon>
        <taxon>Mammalia</taxon>
        <taxon>Eutheria</taxon>
        <taxon>Laurasiatheria</taxon>
        <taxon>Eulipotyphla</taxon>
        <taxon>Talpidae</taxon>
        <taxon>Galemys</taxon>
    </lineage>
</organism>
<reference evidence="1" key="1">
    <citation type="journal article" date="2021" name="Evol. Appl.">
        <title>The genome of the Pyrenean desman and the effects of bottlenecks and inbreeding on the genomic landscape of an endangered species.</title>
        <authorList>
            <person name="Escoda L."/>
            <person name="Castresana J."/>
        </authorList>
    </citation>
    <scope>NUCLEOTIDE SEQUENCE</scope>
    <source>
        <strain evidence="1">IBE-C5619</strain>
    </source>
</reference>
<comment type="caution">
    <text evidence="1">The sequence shown here is derived from an EMBL/GenBank/DDBJ whole genome shotgun (WGS) entry which is preliminary data.</text>
</comment>
<accession>A0A8J6A1V2</accession>
<sequence>RLRSDIQEDAGESLHFEMLTLLERLNKSEWSGKRSQAALPALVKLELTEWFGVKIKMCPVLISSQRETTGTLALSIHEFAVISGDWLTAANLAPIFNGFVKDLNEVRLANDMVPSVRLLLIKKFRQTLPEKEYFLTFICYHEEAMRETIIALQMGHNSDTKYFASIHSASTKYLKKP</sequence>
<dbReference type="OrthoDB" id="340346at2759"/>